<dbReference type="Gene3D" id="3.40.50.880">
    <property type="match status" value="1"/>
</dbReference>
<proteinExistence type="predicted"/>
<dbReference type="InterPro" id="IPR044668">
    <property type="entry name" value="PuuD-like"/>
</dbReference>
<dbReference type="EMBL" id="PVNS01000003">
    <property type="protein sequence ID" value="PRO66523.1"/>
    <property type="molecule type" value="Genomic_DNA"/>
</dbReference>
<dbReference type="PANTHER" id="PTHR43235:SF1">
    <property type="entry name" value="GLUTAMINE AMIDOTRANSFERASE PB2B2.05-RELATED"/>
    <property type="match status" value="1"/>
</dbReference>
<dbReference type="InterPro" id="IPR029062">
    <property type="entry name" value="Class_I_gatase-like"/>
</dbReference>
<organism evidence="1 2">
    <name type="scientific">Alkalicoccus urumqiensis</name>
    <name type="common">Bacillus urumqiensis</name>
    <dbReference type="NCBI Taxonomy" id="1548213"/>
    <lineage>
        <taxon>Bacteria</taxon>
        <taxon>Bacillati</taxon>
        <taxon>Bacillota</taxon>
        <taxon>Bacilli</taxon>
        <taxon>Bacillales</taxon>
        <taxon>Bacillaceae</taxon>
        <taxon>Alkalicoccus</taxon>
    </lineage>
</organism>
<dbReference type="Proteomes" id="UP000243650">
    <property type="component" value="Unassembled WGS sequence"/>
</dbReference>
<dbReference type="PROSITE" id="PS51273">
    <property type="entry name" value="GATASE_TYPE_1"/>
    <property type="match status" value="1"/>
</dbReference>
<name>A0A2P6MJS8_ALKUR</name>
<protein>
    <submittedName>
        <fullName evidence="1">Amidotransferase</fullName>
    </submittedName>
</protein>
<dbReference type="CDD" id="cd01745">
    <property type="entry name" value="GATase1_2"/>
    <property type="match status" value="1"/>
</dbReference>
<dbReference type="GO" id="GO:0016740">
    <property type="term" value="F:transferase activity"/>
    <property type="evidence" value="ECO:0007669"/>
    <property type="project" value="UniProtKB-KW"/>
</dbReference>
<evidence type="ECO:0000313" key="2">
    <source>
        <dbReference type="Proteomes" id="UP000243650"/>
    </source>
</evidence>
<dbReference type="RefSeq" id="WP_105958160.1">
    <property type="nucleotide sequence ID" value="NZ_PVNS01000003.1"/>
</dbReference>
<reference evidence="1 2" key="1">
    <citation type="submission" date="2018-03" db="EMBL/GenBank/DDBJ databases">
        <title>Bacillus urumqiensis sp. nov., a moderately haloalkaliphilic bacterium isolated from a salt lake.</title>
        <authorList>
            <person name="Zhao B."/>
            <person name="Liao Z."/>
        </authorList>
    </citation>
    <scope>NUCLEOTIDE SEQUENCE [LARGE SCALE GENOMIC DNA]</scope>
    <source>
        <strain evidence="1 2">BZ-SZ-XJ18</strain>
    </source>
</reference>
<dbReference type="PANTHER" id="PTHR43235">
    <property type="entry name" value="GLUTAMINE AMIDOTRANSFERASE PB2B2.05-RELATED"/>
    <property type="match status" value="1"/>
</dbReference>
<sequence>MTKPYIGIVPLYDEHKDSYWMLPGYMKGIEQAGGIPVMLPLTNDPETLKDLAARFDGFLFTGGHDLGPDTYGEEPHPEAGTPCPERDTMEAALLRHVLDWNKPAFGICRGLQFFHVYFGGTLYQDLPSQRFSDVVHKQKPPYDVPVHTVDINEGSPLSAVLGTGRIRVNSYHHQAVKLPAAPLETAAVSPDGLIEASWHPAYTFCLAVQWHPEFSWQSDEHSRKLFHAFVQASCPAASAL</sequence>
<dbReference type="SUPFAM" id="SSF52317">
    <property type="entry name" value="Class I glutamine amidotransferase-like"/>
    <property type="match status" value="1"/>
</dbReference>
<gene>
    <name evidence="1" type="ORF">C6I21_04050</name>
</gene>
<dbReference type="AlphaFoldDB" id="A0A2P6MJS8"/>
<evidence type="ECO:0000313" key="1">
    <source>
        <dbReference type="EMBL" id="PRO66523.1"/>
    </source>
</evidence>
<dbReference type="InterPro" id="IPR011697">
    <property type="entry name" value="Peptidase_C26"/>
</dbReference>
<dbReference type="GO" id="GO:0033969">
    <property type="term" value="F:gamma-glutamyl-gamma-aminobutyrate hydrolase activity"/>
    <property type="evidence" value="ECO:0007669"/>
    <property type="project" value="TreeGrafter"/>
</dbReference>
<dbReference type="GO" id="GO:0006598">
    <property type="term" value="P:polyamine catabolic process"/>
    <property type="evidence" value="ECO:0007669"/>
    <property type="project" value="TreeGrafter"/>
</dbReference>
<dbReference type="Pfam" id="PF07722">
    <property type="entry name" value="Peptidase_C26"/>
    <property type="match status" value="1"/>
</dbReference>
<comment type="caution">
    <text evidence="1">The sequence shown here is derived from an EMBL/GenBank/DDBJ whole genome shotgun (WGS) entry which is preliminary data.</text>
</comment>
<keyword evidence="1" id="KW-0808">Transferase</keyword>
<accession>A0A2P6MJS8</accession>
<keyword evidence="2" id="KW-1185">Reference proteome</keyword>
<dbReference type="GO" id="GO:0005829">
    <property type="term" value="C:cytosol"/>
    <property type="evidence" value="ECO:0007669"/>
    <property type="project" value="TreeGrafter"/>
</dbReference>
<dbReference type="OrthoDB" id="9813383at2"/>